<keyword evidence="2 3" id="KW-0808">Transferase</keyword>
<comment type="similarity">
    <text evidence="1 3">Belongs to the thiolase-like superfamily. Beta-ketoacyl-ACP synthases family.</text>
</comment>
<dbReference type="SMART" id="SM00825">
    <property type="entry name" value="PKS_KS"/>
    <property type="match status" value="1"/>
</dbReference>
<evidence type="ECO:0000256" key="3">
    <source>
        <dbReference type="RuleBase" id="RU003694"/>
    </source>
</evidence>
<dbReference type="InterPro" id="IPR020841">
    <property type="entry name" value="PKS_Beta-ketoAc_synthase_dom"/>
</dbReference>
<feature type="domain" description="Ketosynthase family 3 (KS3)" evidence="4">
    <location>
        <begin position="14"/>
        <end position="420"/>
    </location>
</feature>
<dbReference type="GO" id="GO:0005829">
    <property type="term" value="C:cytosol"/>
    <property type="evidence" value="ECO:0007669"/>
    <property type="project" value="TreeGrafter"/>
</dbReference>
<dbReference type="AlphaFoldDB" id="A0A3A4N3T8"/>
<dbReference type="InterPro" id="IPR014031">
    <property type="entry name" value="Ketoacyl_synth_C"/>
</dbReference>
<accession>A0A3A4N3T8</accession>
<dbReference type="SUPFAM" id="SSF53901">
    <property type="entry name" value="Thiolase-like"/>
    <property type="match status" value="2"/>
</dbReference>
<dbReference type="GO" id="GO:0004315">
    <property type="term" value="F:3-oxoacyl-[acyl-carrier-protein] synthase activity"/>
    <property type="evidence" value="ECO:0007669"/>
    <property type="project" value="TreeGrafter"/>
</dbReference>
<protein>
    <submittedName>
        <fullName evidence="5">Beta-ketoacyl-[acyl-carrier-protein] synthase family protein</fullName>
    </submittedName>
</protein>
<dbReference type="PANTHER" id="PTHR11712:SF336">
    <property type="entry name" value="3-OXOACYL-[ACYL-CARRIER-PROTEIN] SYNTHASE, MITOCHONDRIAL"/>
    <property type="match status" value="1"/>
</dbReference>
<dbReference type="PROSITE" id="PS52004">
    <property type="entry name" value="KS3_2"/>
    <property type="match status" value="1"/>
</dbReference>
<dbReference type="EMBL" id="QZKU01000145">
    <property type="protein sequence ID" value="RJP14012.1"/>
    <property type="molecule type" value="Genomic_DNA"/>
</dbReference>
<evidence type="ECO:0000256" key="1">
    <source>
        <dbReference type="ARBA" id="ARBA00008467"/>
    </source>
</evidence>
<evidence type="ECO:0000313" key="6">
    <source>
        <dbReference type="Proteomes" id="UP000265882"/>
    </source>
</evidence>
<dbReference type="Pfam" id="PF00109">
    <property type="entry name" value="ketoacyl-synt"/>
    <property type="match status" value="1"/>
</dbReference>
<reference evidence="5 6" key="1">
    <citation type="journal article" date="2017" name="ISME J.">
        <title>Energy and carbon metabolisms in a deep terrestrial subsurface fluid microbial community.</title>
        <authorList>
            <person name="Momper L."/>
            <person name="Jungbluth S.P."/>
            <person name="Lee M.D."/>
            <person name="Amend J.P."/>
        </authorList>
    </citation>
    <scope>NUCLEOTIDE SEQUENCE [LARGE SCALE GENOMIC DNA]</scope>
    <source>
        <strain evidence="5">SURF_5</strain>
    </source>
</reference>
<evidence type="ECO:0000313" key="5">
    <source>
        <dbReference type="EMBL" id="RJP14012.1"/>
    </source>
</evidence>
<sequence>MGPGNQGEGVGAVNRRCVVTGLGVVSSVGIGKEAFWDSLVHGRSGVSYITRFDTSKLPVHHGGEVKNFNPTDYMDELRAQMSGRYVHFAVAGTKLALEDAGIEPDMYDRSRMVMYGGSTAPAADSIESHLRIAITDDPFNAPPYALASIAMHSAIGEAAQTANVFDSSTTISTHCTSGLNAIGFGLDEIRKGRKDIVVAGATDCTLTYYAFISYILAGLLVPEEGVPPEKIMRPYDKNRRGGVMAEGAGFLVLEDLEHARARGAHIYGEIIGHGYKDKINLSKSTMLTMSSAIRAALANARVRPTDVDYVLANGNSTIVQDKMETRTLKEVFGEHAYRLPVSAIKSTIGIPNSAIGPMQVIAACLAFESNLIPPTINYETPDPECDLDYVPNHARFNRVNMAVVNNYGMDGACAAVLVKRYGNGEAVSFGGRDGACKSDGDS</sequence>
<comment type="caution">
    <text evidence="5">The sequence shown here is derived from an EMBL/GenBank/DDBJ whole genome shotgun (WGS) entry which is preliminary data.</text>
</comment>
<dbReference type="CDD" id="cd00834">
    <property type="entry name" value="KAS_I_II"/>
    <property type="match status" value="1"/>
</dbReference>
<evidence type="ECO:0000256" key="2">
    <source>
        <dbReference type="ARBA" id="ARBA00022679"/>
    </source>
</evidence>
<proteinExistence type="inferred from homology"/>
<dbReference type="InterPro" id="IPR000794">
    <property type="entry name" value="Beta-ketoacyl_synthase"/>
</dbReference>
<dbReference type="InterPro" id="IPR016039">
    <property type="entry name" value="Thiolase-like"/>
</dbReference>
<evidence type="ECO:0000259" key="4">
    <source>
        <dbReference type="PROSITE" id="PS52004"/>
    </source>
</evidence>
<name>A0A3A4N3T8_ABYX5</name>
<dbReference type="InterPro" id="IPR014030">
    <property type="entry name" value="Ketoacyl_synth_N"/>
</dbReference>
<organism evidence="5 6">
    <name type="scientific">Abyssobacteria bacterium (strain SURF_5)</name>
    <dbReference type="NCBI Taxonomy" id="2093360"/>
    <lineage>
        <taxon>Bacteria</taxon>
        <taxon>Pseudomonadati</taxon>
        <taxon>Candidatus Hydrogenedentota</taxon>
        <taxon>Candidatus Abyssobacteria</taxon>
    </lineage>
</organism>
<gene>
    <name evidence="5" type="ORF">C4520_21920</name>
</gene>
<dbReference type="Pfam" id="PF02801">
    <property type="entry name" value="Ketoacyl-synt_C"/>
    <property type="match status" value="1"/>
</dbReference>
<dbReference type="GO" id="GO:0006633">
    <property type="term" value="P:fatty acid biosynthetic process"/>
    <property type="evidence" value="ECO:0007669"/>
    <property type="project" value="TreeGrafter"/>
</dbReference>
<dbReference type="Gene3D" id="3.40.47.10">
    <property type="match status" value="2"/>
</dbReference>
<dbReference type="PANTHER" id="PTHR11712">
    <property type="entry name" value="POLYKETIDE SYNTHASE-RELATED"/>
    <property type="match status" value="1"/>
</dbReference>
<dbReference type="Proteomes" id="UP000265882">
    <property type="component" value="Unassembled WGS sequence"/>
</dbReference>